<dbReference type="Gene3D" id="1.10.150.450">
    <property type="match status" value="1"/>
</dbReference>
<dbReference type="NCBIfam" id="TIGR01993">
    <property type="entry name" value="Pyr-5-nucltdase"/>
    <property type="match status" value="1"/>
</dbReference>
<name>A0A507BC69_9PEZI</name>
<evidence type="ECO:0000313" key="1">
    <source>
        <dbReference type="EMBL" id="TPX14999.1"/>
    </source>
</evidence>
<evidence type="ECO:0008006" key="3">
    <source>
        <dbReference type="Google" id="ProtNLM"/>
    </source>
</evidence>
<reference evidence="1 2" key="1">
    <citation type="submission" date="2019-06" db="EMBL/GenBank/DDBJ databases">
        <title>Draft genome sequence of the filamentous fungus Phialemoniopsis curvata isolated from diesel fuel.</title>
        <authorList>
            <person name="Varaljay V.A."/>
            <person name="Lyon W.J."/>
            <person name="Crouch A.L."/>
            <person name="Drake C.E."/>
            <person name="Hollomon J.M."/>
            <person name="Nadeau L.J."/>
            <person name="Nunn H.S."/>
            <person name="Stevenson B.S."/>
            <person name="Bojanowski C.L."/>
            <person name="Crookes-Goodson W.J."/>
        </authorList>
    </citation>
    <scope>NUCLEOTIDE SEQUENCE [LARGE SCALE GENOMIC DNA]</scope>
    <source>
        <strain evidence="1 2">D216</strain>
    </source>
</reference>
<keyword evidence="2" id="KW-1185">Reference proteome</keyword>
<dbReference type="SUPFAM" id="SSF56784">
    <property type="entry name" value="HAD-like"/>
    <property type="match status" value="1"/>
</dbReference>
<dbReference type="AlphaFoldDB" id="A0A507BC69"/>
<dbReference type="PANTHER" id="PTHR47438">
    <property type="entry name" value="PHOSPHATE METABOLISM PROTEIN 8-RELATED"/>
    <property type="match status" value="1"/>
</dbReference>
<dbReference type="Pfam" id="PF00702">
    <property type="entry name" value="Hydrolase"/>
    <property type="match status" value="1"/>
</dbReference>
<evidence type="ECO:0000313" key="2">
    <source>
        <dbReference type="Proteomes" id="UP000319257"/>
    </source>
</evidence>
<protein>
    <recommendedName>
        <fullName evidence="3">Pyrimidine 5-nucleotidase</fullName>
    </recommendedName>
</protein>
<dbReference type="InterPro" id="IPR036412">
    <property type="entry name" value="HAD-like_sf"/>
</dbReference>
<gene>
    <name evidence="1" type="ORF">E0L32_004829</name>
</gene>
<dbReference type="InParanoid" id="A0A507BC69"/>
<dbReference type="InterPro" id="IPR010237">
    <property type="entry name" value="Pyr-5-nucltdase"/>
</dbReference>
<dbReference type="RefSeq" id="XP_030996710.1">
    <property type="nucleotide sequence ID" value="XM_031139283.1"/>
</dbReference>
<dbReference type="Gene3D" id="3.40.50.1000">
    <property type="entry name" value="HAD superfamily/HAD-like"/>
    <property type="match status" value="1"/>
</dbReference>
<dbReference type="SFLD" id="SFLDS00003">
    <property type="entry name" value="Haloacid_Dehalogenase"/>
    <property type="match status" value="1"/>
</dbReference>
<dbReference type="GO" id="GO:0006206">
    <property type="term" value="P:pyrimidine nucleobase metabolic process"/>
    <property type="evidence" value="ECO:0007669"/>
    <property type="project" value="TreeGrafter"/>
</dbReference>
<organism evidence="1 2">
    <name type="scientific">Thyridium curvatum</name>
    <dbReference type="NCBI Taxonomy" id="1093900"/>
    <lineage>
        <taxon>Eukaryota</taxon>
        <taxon>Fungi</taxon>
        <taxon>Dikarya</taxon>
        <taxon>Ascomycota</taxon>
        <taxon>Pezizomycotina</taxon>
        <taxon>Sordariomycetes</taxon>
        <taxon>Sordariomycetidae</taxon>
        <taxon>Thyridiales</taxon>
        <taxon>Thyridiaceae</taxon>
        <taxon>Thyridium</taxon>
    </lineage>
</organism>
<dbReference type="SFLD" id="SFLDG01129">
    <property type="entry name" value="C1.5:_HAD__Beta-PGM__Phosphata"/>
    <property type="match status" value="1"/>
</dbReference>
<comment type="caution">
    <text evidence="1">The sequence shown here is derived from an EMBL/GenBank/DDBJ whole genome shotgun (WGS) entry which is preliminary data.</text>
</comment>
<dbReference type="OrthoDB" id="1065058at2759"/>
<dbReference type="FunCoup" id="A0A507BC69">
    <property type="interactions" value="539"/>
</dbReference>
<dbReference type="GO" id="GO:0009166">
    <property type="term" value="P:nucleotide catabolic process"/>
    <property type="evidence" value="ECO:0007669"/>
    <property type="project" value="TreeGrafter"/>
</dbReference>
<dbReference type="PANTHER" id="PTHR47438:SF1">
    <property type="entry name" value="PHOSPHATE METABOLISM PROTEIN 8-RELATED"/>
    <property type="match status" value="1"/>
</dbReference>
<dbReference type="Proteomes" id="UP000319257">
    <property type="component" value="Unassembled WGS sequence"/>
</dbReference>
<accession>A0A507BC69</accession>
<dbReference type="NCBIfam" id="TIGR01509">
    <property type="entry name" value="HAD-SF-IA-v3"/>
    <property type="match status" value="1"/>
</dbReference>
<dbReference type="SFLD" id="SFLDG01132">
    <property type="entry name" value="C1.5.3:_5'-Nucleotidase_Like"/>
    <property type="match status" value="1"/>
</dbReference>
<dbReference type="GO" id="GO:0008252">
    <property type="term" value="F:nucleotidase activity"/>
    <property type="evidence" value="ECO:0007669"/>
    <property type="project" value="TreeGrafter"/>
</dbReference>
<sequence length="251" mass="29126">MALNGVRADGPEDSRKVFFLQVNLYQSILLSWHVTDSAFSDIDNCLYPKSAKVHDLMADLIDKYFVEHLSLQWDDAVRLHKEYYQSYGLAIEGLVRHHQIDPLEYNTKVDDALPLEDIIKPNPRLRKLLEDLDRTKIKPWLFTNAYITHGQRVVRLLGIEDLFEGITYCDYSKIPLICKPHKDMFDKAMKEVGISENSHCYFVDDSALNCNAARARGWNVVRLNEEGAKSSNEIENLEELRMVFPECFRKD</sequence>
<dbReference type="InterPro" id="IPR006439">
    <property type="entry name" value="HAD-SF_hydro_IA"/>
</dbReference>
<dbReference type="GeneID" id="41972276"/>
<dbReference type="FunFam" id="1.10.150.450:FF:000001">
    <property type="entry name" value="SDT1p Pyrimidine nucleotidase"/>
    <property type="match status" value="1"/>
</dbReference>
<dbReference type="EMBL" id="SKBQ01000024">
    <property type="protein sequence ID" value="TPX14999.1"/>
    <property type="molecule type" value="Genomic_DNA"/>
</dbReference>
<dbReference type="InterPro" id="IPR023214">
    <property type="entry name" value="HAD_sf"/>
</dbReference>
<proteinExistence type="predicted"/>
<dbReference type="STRING" id="1093900.A0A507BC69"/>
<dbReference type="InterPro" id="IPR052791">
    <property type="entry name" value="SSM1_domain"/>
</dbReference>